<comment type="caution">
    <text evidence="2">The sequence shown here is derived from an EMBL/GenBank/DDBJ whole genome shotgun (WGS) entry which is preliminary data.</text>
</comment>
<feature type="compositionally biased region" description="Low complexity" evidence="1">
    <location>
        <begin position="229"/>
        <end position="239"/>
    </location>
</feature>
<evidence type="ECO:0000313" key="2">
    <source>
        <dbReference type="EMBL" id="KAJ8044989.1"/>
    </source>
</evidence>
<proteinExistence type="predicted"/>
<feature type="region of interest" description="Disordered" evidence="1">
    <location>
        <begin position="394"/>
        <end position="449"/>
    </location>
</feature>
<feature type="compositionally biased region" description="Basic and acidic residues" evidence="1">
    <location>
        <begin position="501"/>
        <end position="520"/>
    </location>
</feature>
<dbReference type="AlphaFoldDB" id="A0A9Q1CIA0"/>
<evidence type="ECO:0000313" key="3">
    <source>
        <dbReference type="Proteomes" id="UP001152320"/>
    </source>
</evidence>
<feature type="compositionally biased region" description="Basic and acidic residues" evidence="1">
    <location>
        <begin position="137"/>
        <end position="148"/>
    </location>
</feature>
<dbReference type="EMBL" id="JAIZAY010000003">
    <property type="protein sequence ID" value="KAJ8044989.1"/>
    <property type="molecule type" value="Genomic_DNA"/>
</dbReference>
<sequence>MNDVSMTVGMEAQSHGDSIMAVCDDSRIPRPGSPADDEHGVIIFTDSDCETIMDELDTPRTEKQKKFIKSHSSNVIGSYKKEKDVILKSDQVLEFSAAIVKNGNHDTNSRKSAFSRVKHSKGKNQTILEDAVTVQSNHDHQPIQKHLDSAPTGNTSGGVPKVSSNGKGDGVSRHHGNRELVDPRNEQDDGLDDRGVKENDRTNSITKVTLNISNLESPEEGEDLEARPSRSSTNSSSSSLRDQGSQTCSEAAGDILQYPVSPRVSPATVARYSPRRITSAELHTGPGSKGRFILPNFSRDKAINNHIWSKYLCRQFDSRSSLGVEHCSTFLASSRDIAEEMASDWLLAASPTSHKWALSSMQRNARSSDNVRRDWSPLRNYSIQSRVAPREWSPVRNASVQNGGQDWSPSRRDWSPSRRRSNPIMSTMGRDWSPVRRDSSPNISPFASPRSKAEAFASLRRTPDQMVKQADRLIERTQAILERSAEAKRRTEVLLKASRERRAQERLEELASYKGERLGNSKDANGNTDHRTGASLDTNGNHEDNGYEEENSNVIPTH</sequence>
<reference evidence="2" key="1">
    <citation type="submission" date="2021-10" db="EMBL/GenBank/DDBJ databases">
        <title>Tropical sea cucumber genome reveals ecological adaptation and Cuvierian tubules defense mechanism.</title>
        <authorList>
            <person name="Chen T."/>
        </authorList>
    </citation>
    <scope>NUCLEOTIDE SEQUENCE</scope>
    <source>
        <strain evidence="2">Nanhai2018</strain>
        <tissue evidence="2">Muscle</tissue>
    </source>
</reference>
<organism evidence="2 3">
    <name type="scientific">Holothuria leucospilota</name>
    <name type="common">Black long sea cucumber</name>
    <name type="synonym">Mertensiothuria leucospilota</name>
    <dbReference type="NCBI Taxonomy" id="206669"/>
    <lineage>
        <taxon>Eukaryota</taxon>
        <taxon>Metazoa</taxon>
        <taxon>Echinodermata</taxon>
        <taxon>Eleutherozoa</taxon>
        <taxon>Echinozoa</taxon>
        <taxon>Holothuroidea</taxon>
        <taxon>Aspidochirotacea</taxon>
        <taxon>Aspidochirotida</taxon>
        <taxon>Holothuriidae</taxon>
        <taxon>Holothuria</taxon>
    </lineage>
</organism>
<feature type="compositionally biased region" description="Polar residues" evidence="1">
    <location>
        <begin position="202"/>
        <end position="216"/>
    </location>
</feature>
<name>A0A9Q1CIA0_HOLLE</name>
<gene>
    <name evidence="2" type="ORF">HOLleu_07902</name>
</gene>
<dbReference type="OrthoDB" id="10680279at2759"/>
<feature type="region of interest" description="Disordered" evidence="1">
    <location>
        <begin position="501"/>
        <end position="558"/>
    </location>
</feature>
<protein>
    <submittedName>
        <fullName evidence="2">Uncharacterized protein</fullName>
    </submittedName>
</protein>
<feature type="region of interest" description="Disordered" evidence="1">
    <location>
        <begin position="103"/>
        <end position="254"/>
    </location>
</feature>
<evidence type="ECO:0000256" key="1">
    <source>
        <dbReference type="SAM" id="MobiDB-lite"/>
    </source>
</evidence>
<feature type="compositionally biased region" description="Polar residues" evidence="1">
    <location>
        <begin position="396"/>
        <end position="405"/>
    </location>
</feature>
<dbReference type="Proteomes" id="UP001152320">
    <property type="component" value="Chromosome 3"/>
</dbReference>
<feature type="compositionally biased region" description="Polar residues" evidence="1">
    <location>
        <begin position="240"/>
        <end position="249"/>
    </location>
</feature>
<keyword evidence="3" id="KW-1185">Reference proteome</keyword>
<accession>A0A9Q1CIA0</accession>
<feature type="compositionally biased region" description="Basic and acidic residues" evidence="1">
    <location>
        <begin position="177"/>
        <end position="201"/>
    </location>
</feature>